<comment type="caution">
    <text evidence="1">The sequence shown here is derived from an EMBL/GenBank/DDBJ whole genome shotgun (WGS) entry which is preliminary data.</text>
</comment>
<organism evidence="1 2">
    <name type="scientific">Spirosoma liriopis</name>
    <dbReference type="NCBI Taxonomy" id="2937440"/>
    <lineage>
        <taxon>Bacteria</taxon>
        <taxon>Pseudomonadati</taxon>
        <taxon>Bacteroidota</taxon>
        <taxon>Cytophagia</taxon>
        <taxon>Cytophagales</taxon>
        <taxon>Cytophagaceae</taxon>
        <taxon>Spirosoma</taxon>
    </lineage>
</organism>
<protein>
    <submittedName>
        <fullName evidence="1">Uncharacterized protein</fullName>
    </submittedName>
</protein>
<dbReference type="EMBL" id="JALPRF010000001">
    <property type="protein sequence ID" value="MCK8490728.1"/>
    <property type="molecule type" value="Genomic_DNA"/>
</dbReference>
<name>A0ABT0HEZ1_9BACT</name>
<dbReference type="Proteomes" id="UP001202180">
    <property type="component" value="Unassembled WGS sequence"/>
</dbReference>
<dbReference type="RefSeq" id="WP_248475509.1">
    <property type="nucleotide sequence ID" value="NZ_JALPRF010000001.1"/>
</dbReference>
<gene>
    <name evidence="1" type="ORF">M0L20_02620</name>
</gene>
<keyword evidence="2" id="KW-1185">Reference proteome</keyword>
<evidence type="ECO:0000313" key="2">
    <source>
        <dbReference type="Proteomes" id="UP001202180"/>
    </source>
</evidence>
<evidence type="ECO:0000313" key="1">
    <source>
        <dbReference type="EMBL" id="MCK8490728.1"/>
    </source>
</evidence>
<accession>A0ABT0HEZ1</accession>
<sequence>MARQLISSRAMMLSLLLLSTLLWLYRGSLFAKELDSTDIIMMRKGRTMDGYGFLYVGVKNVSKGRPSQYRDFLPNVAANIADTIRENINIYFLTYDRQIEQYTHNWTPFKLEEEVPDAFLLREHWNGGKKPTFVHWYIPSLKPLNTEVPDLLHLEDTKVEQVK</sequence>
<proteinExistence type="predicted"/>
<reference evidence="1 2" key="1">
    <citation type="submission" date="2022-04" db="EMBL/GenBank/DDBJ databases">
        <title>Spirosoma sp. strain RP8 genome sequencing and assembly.</title>
        <authorList>
            <person name="Jung Y."/>
        </authorList>
    </citation>
    <scope>NUCLEOTIDE SEQUENCE [LARGE SCALE GENOMIC DNA]</scope>
    <source>
        <strain evidence="1 2">RP8</strain>
    </source>
</reference>